<sequence length="157" mass="16936">MAMRDDMKNPAMLELLRAQRAQLAGRLETPWWYVAAMAFAWAVAFAMPIGSHYLTGAGIGGSLLVIVVFLLAQYALARVSGVNVGIVTWRYPSGRAWTIAIVMVIFAADAGETLLLEHRLLAAAIVVGGLATVVGTCCWQGHLRGIRRDLQTGRGAR</sequence>
<accession>A0A5C4MAJ0</accession>
<dbReference type="EMBL" id="VDFW01000003">
    <property type="protein sequence ID" value="TNC28500.1"/>
    <property type="molecule type" value="Genomic_DNA"/>
</dbReference>
<evidence type="ECO:0000313" key="2">
    <source>
        <dbReference type="EMBL" id="TNC28500.1"/>
    </source>
</evidence>
<name>A0A5C4MAJ0_9PSEU</name>
<feature type="transmembrane region" description="Helical" evidence="1">
    <location>
        <begin position="89"/>
        <end position="108"/>
    </location>
</feature>
<keyword evidence="3" id="KW-1185">Reference proteome</keyword>
<reference evidence="2 3" key="1">
    <citation type="submission" date="2019-06" db="EMBL/GenBank/DDBJ databases">
        <title>Amycolatopsis alkalitolerans sp. nov., isolated from Gastrodia elata Blume.</title>
        <authorList>
            <person name="Narsing Rao M.P."/>
            <person name="Li W.J."/>
        </authorList>
    </citation>
    <scope>NUCLEOTIDE SEQUENCE [LARGE SCALE GENOMIC DNA]</scope>
    <source>
        <strain evidence="2 3">SYSUP0005</strain>
    </source>
</reference>
<keyword evidence="1" id="KW-1133">Transmembrane helix</keyword>
<feature type="transmembrane region" description="Helical" evidence="1">
    <location>
        <begin position="56"/>
        <end position="77"/>
    </location>
</feature>
<comment type="caution">
    <text evidence="2">The sequence shown here is derived from an EMBL/GenBank/DDBJ whole genome shotgun (WGS) entry which is preliminary data.</text>
</comment>
<evidence type="ECO:0000256" key="1">
    <source>
        <dbReference type="SAM" id="Phobius"/>
    </source>
</evidence>
<proteinExistence type="predicted"/>
<dbReference type="Proteomes" id="UP000305546">
    <property type="component" value="Unassembled WGS sequence"/>
</dbReference>
<organism evidence="2 3">
    <name type="scientific">Amycolatopsis alkalitolerans</name>
    <dbReference type="NCBI Taxonomy" id="2547244"/>
    <lineage>
        <taxon>Bacteria</taxon>
        <taxon>Bacillati</taxon>
        <taxon>Actinomycetota</taxon>
        <taxon>Actinomycetes</taxon>
        <taxon>Pseudonocardiales</taxon>
        <taxon>Pseudonocardiaceae</taxon>
        <taxon>Amycolatopsis</taxon>
    </lineage>
</organism>
<keyword evidence="1" id="KW-0472">Membrane</keyword>
<feature type="transmembrane region" description="Helical" evidence="1">
    <location>
        <begin position="30"/>
        <end position="50"/>
    </location>
</feature>
<dbReference type="AlphaFoldDB" id="A0A5C4MAJ0"/>
<keyword evidence="1" id="KW-0812">Transmembrane</keyword>
<gene>
    <name evidence="2" type="ORF">FG385_04270</name>
</gene>
<evidence type="ECO:0000313" key="3">
    <source>
        <dbReference type="Proteomes" id="UP000305546"/>
    </source>
</evidence>
<dbReference type="RefSeq" id="WP_139095278.1">
    <property type="nucleotide sequence ID" value="NZ_VDFW01000003.1"/>
</dbReference>
<feature type="transmembrane region" description="Helical" evidence="1">
    <location>
        <begin position="120"/>
        <end position="139"/>
    </location>
</feature>
<protein>
    <submittedName>
        <fullName evidence="2">Uncharacterized protein</fullName>
    </submittedName>
</protein>